<dbReference type="EMBL" id="FQXH01000018">
    <property type="protein sequence ID" value="SHH34689.1"/>
    <property type="molecule type" value="Genomic_DNA"/>
</dbReference>
<gene>
    <name evidence="1" type="ORF">SAMN02744040_01659</name>
</gene>
<dbReference type="Proteomes" id="UP000242520">
    <property type="component" value="Unassembled WGS sequence"/>
</dbReference>
<dbReference type="RefSeq" id="WP_072725457.1">
    <property type="nucleotide sequence ID" value="NZ_FQXH01000018.1"/>
</dbReference>
<evidence type="ECO:0000313" key="1">
    <source>
        <dbReference type="EMBL" id="SHH34689.1"/>
    </source>
</evidence>
<name>A0A1M5S882_9FIRM</name>
<sequence>MLILKDDKSTIIREIELDPVFIAHESKVIKYLCYAVKRLRPMAIYCSVLIDKDTQEPFLIKNAEIISWSLKIQQADPKTDEPIKKPVEFLIGITYHAVNTARKYIQKHNVTLAHMEEFLEEFDLIRYQAFVKAVNNAILRHLRYTNTYERYSHSKKHYILKKYKFKDELDIKNFKLNMDYAKSNVK</sequence>
<proteinExistence type="predicted"/>
<accession>A0A1M5S882</accession>
<dbReference type="AlphaFoldDB" id="A0A1M5S882"/>
<organism evidence="1 2">
    <name type="scientific">Tepidibacter thalassicus DSM 15285</name>
    <dbReference type="NCBI Taxonomy" id="1123350"/>
    <lineage>
        <taxon>Bacteria</taxon>
        <taxon>Bacillati</taxon>
        <taxon>Bacillota</taxon>
        <taxon>Clostridia</taxon>
        <taxon>Peptostreptococcales</taxon>
        <taxon>Peptostreptococcaceae</taxon>
        <taxon>Tepidibacter</taxon>
    </lineage>
</organism>
<evidence type="ECO:0000313" key="2">
    <source>
        <dbReference type="Proteomes" id="UP000242520"/>
    </source>
</evidence>
<protein>
    <submittedName>
        <fullName evidence="1">Uncharacterized protein</fullName>
    </submittedName>
</protein>
<keyword evidence="2" id="KW-1185">Reference proteome</keyword>
<reference evidence="2" key="1">
    <citation type="submission" date="2016-11" db="EMBL/GenBank/DDBJ databases">
        <authorList>
            <person name="Varghese N."/>
            <person name="Submissions S."/>
        </authorList>
    </citation>
    <scope>NUCLEOTIDE SEQUENCE [LARGE SCALE GENOMIC DNA]</scope>
    <source>
        <strain evidence="2">DSM 15285</strain>
    </source>
</reference>